<gene>
    <name evidence="2" type="ORF">GAO09_27630</name>
</gene>
<comment type="caution">
    <text evidence="2">The sequence shown here is derived from an EMBL/GenBank/DDBJ whole genome shotgun (WGS) entry which is preliminary data.</text>
</comment>
<evidence type="ECO:0000313" key="3">
    <source>
        <dbReference type="Proteomes" id="UP000435138"/>
    </source>
</evidence>
<dbReference type="Gene3D" id="1.10.10.10">
    <property type="entry name" value="Winged helix-like DNA-binding domain superfamily/Winged helix DNA-binding domain"/>
    <property type="match status" value="1"/>
</dbReference>
<dbReference type="EMBL" id="WIXI01000051">
    <property type="protein sequence ID" value="MQY49803.1"/>
    <property type="molecule type" value="Genomic_DNA"/>
</dbReference>
<dbReference type="GO" id="GO:0006355">
    <property type="term" value="P:regulation of DNA-templated transcription"/>
    <property type="evidence" value="ECO:0007669"/>
    <property type="project" value="InterPro"/>
</dbReference>
<dbReference type="SMART" id="SM00421">
    <property type="entry name" value="HTH_LUXR"/>
    <property type="match status" value="1"/>
</dbReference>
<dbReference type="GO" id="GO:0003677">
    <property type="term" value="F:DNA binding"/>
    <property type="evidence" value="ECO:0007669"/>
    <property type="project" value="InterPro"/>
</dbReference>
<dbReference type="AlphaFoldDB" id="A0A6A8AEP2"/>
<dbReference type="Proteomes" id="UP000435138">
    <property type="component" value="Unassembled WGS sequence"/>
</dbReference>
<dbReference type="InterPro" id="IPR016032">
    <property type="entry name" value="Sig_transdc_resp-reg_C-effctor"/>
</dbReference>
<protein>
    <recommendedName>
        <fullName evidence="1">HTH luxR-type domain-containing protein</fullName>
    </recommendedName>
</protein>
<feature type="domain" description="HTH luxR-type" evidence="1">
    <location>
        <begin position="298"/>
        <end position="355"/>
    </location>
</feature>
<dbReference type="InterPro" id="IPR000792">
    <property type="entry name" value="Tscrpt_reg_LuxR_C"/>
</dbReference>
<proteinExistence type="predicted"/>
<evidence type="ECO:0000259" key="1">
    <source>
        <dbReference type="SMART" id="SM00421"/>
    </source>
</evidence>
<accession>A0A6A8AEP2</accession>
<organism evidence="2 3">
    <name type="scientific">Endobacterium cereale</name>
    <dbReference type="NCBI Taxonomy" id="2663029"/>
    <lineage>
        <taxon>Bacteria</taxon>
        <taxon>Pseudomonadati</taxon>
        <taxon>Pseudomonadota</taxon>
        <taxon>Alphaproteobacteria</taxon>
        <taxon>Hyphomicrobiales</taxon>
        <taxon>Rhizobiaceae</taxon>
        <taxon>Endobacterium</taxon>
    </lineage>
</organism>
<dbReference type="InterPro" id="IPR036388">
    <property type="entry name" value="WH-like_DNA-bd_sf"/>
</dbReference>
<evidence type="ECO:0000313" key="2">
    <source>
        <dbReference type="EMBL" id="MQY49803.1"/>
    </source>
</evidence>
<name>A0A6A8AEP2_9HYPH</name>
<dbReference type="SUPFAM" id="SSF46894">
    <property type="entry name" value="C-terminal effector domain of the bipartite response regulators"/>
    <property type="match status" value="1"/>
</dbReference>
<sequence>MNAESTLADRLYEAAMIPELWGDACTALADTVGSSTASIFTVDTLGKHRFVTTPNIAEAFAGFIESEHRFNNLRPIRAMERFPFSFARTTDLMSAEEYASDAINRDFIHPHGMEWEAGYAFQEPTGHIVVISLMRAFGLDHFSPEQLQHLNLLKPDISRAAYMASRLAFKEARSMTETLSMLRLPAAVIGDAGQVLAMNPELEALSPRIRTTAGNRLVLESAGARVLLEEAIARYRAQAEPTVQSVPMLGEDGVTPLILHLLPIRRAARDIFSRAMAVLAVTEVGQVGPPDMRVLCGLFDLTPAEARVARGIAMAHTPEMVAASLNVSVETARSHLKRIMHKTGTTRQAELVLLLSGLNAPGSGQGGF</sequence>
<reference evidence="2 3" key="1">
    <citation type="submission" date="2019-11" db="EMBL/GenBank/DDBJ databases">
        <title>Genome analysis of Rhizobacterium cereale a novel genus and species isolated from maize roots in North Spain.</title>
        <authorList>
            <person name="Menendez E."/>
            <person name="Flores-Felix J.D."/>
            <person name="Ramirez-Bahena M.-H."/>
            <person name="Igual J.M."/>
            <person name="Garcia-Fraile P."/>
            <person name="Peix A."/>
            <person name="Velazquez E."/>
        </authorList>
    </citation>
    <scope>NUCLEOTIDE SEQUENCE [LARGE SCALE GENOMIC DNA]</scope>
    <source>
        <strain evidence="2 3">RZME27</strain>
    </source>
</reference>
<keyword evidence="3" id="KW-1185">Reference proteome</keyword>
<dbReference type="RefSeq" id="WP_153359895.1">
    <property type="nucleotide sequence ID" value="NZ_JAYKOO010000001.1"/>
</dbReference>